<feature type="non-terminal residue" evidence="1">
    <location>
        <position position="1"/>
    </location>
</feature>
<accession>A0A2R8FE09</accession>
<organism evidence="1">
    <name type="scientific">Cedratvirus Zaza IHUMI</name>
    <dbReference type="NCBI Taxonomy" id="2126979"/>
    <lineage>
        <taxon>Viruses</taxon>
        <taxon>Pithoviruses</taxon>
    </lineage>
</organism>
<dbReference type="EMBL" id="LT994652">
    <property type="protein sequence ID" value="SPN79229.1"/>
    <property type="molecule type" value="Genomic_DNA"/>
</dbReference>
<protein>
    <submittedName>
        <fullName evidence="1">Uncharacterized protein</fullName>
    </submittedName>
</protein>
<evidence type="ECO:0000313" key="1">
    <source>
        <dbReference type="EMBL" id="SPN79229.1"/>
    </source>
</evidence>
<dbReference type="Proteomes" id="UP000270547">
    <property type="component" value="Segment"/>
</dbReference>
<reference evidence="1" key="1">
    <citation type="submission" date="2018-03" db="EMBL/GenBank/DDBJ databases">
        <authorList>
            <consortium name="Urmite Genomes"/>
        </authorList>
    </citation>
    <scope>NUCLEOTIDE SEQUENCE [LARGE SCALE GENOMIC DNA]</scope>
    <source>
        <strain evidence="1">IHUMI-S29</strain>
    </source>
</reference>
<sequence length="97" mass="11704">LSRAIFLKRGAYFTSSRWTEDYFIYLLTEDKYELFVRFVDEGHLYMKDRNLYNKKGLEIRFCYTDRSKAPEKSRIAGYLSRNGVYMDCSCMRRCHVP</sequence>
<gene>
    <name evidence="1" type="ORF">ZAZAV_228</name>
</gene>
<proteinExistence type="predicted"/>
<name>A0A2R8FE09_9VIRU</name>